<proteinExistence type="predicted"/>
<evidence type="ECO:0000313" key="3">
    <source>
        <dbReference type="Proteomes" id="UP001596233"/>
    </source>
</evidence>
<protein>
    <recommendedName>
        <fullName evidence="4">Mannosyl-glycoprotein endo-beta-N-acetylglucosamidase-like domain-containing protein</fullName>
    </recommendedName>
</protein>
<organism evidence="2 3">
    <name type="scientific">Paenibacillus septentrionalis</name>
    <dbReference type="NCBI Taxonomy" id="429342"/>
    <lineage>
        <taxon>Bacteria</taxon>
        <taxon>Bacillati</taxon>
        <taxon>Bacillota</taxon>
        <taxon>Bacilli</taxon>
        <taxon>Bacillales</taxon>
        <taxon>Paenibacillaceae</taxon>
        <taxon>Paenibacillus</taxon>
    </lineage>
</organism>
<comment type="caution">
    <text evidence="2">The sequence shown here is derived from an EMBL/GenBank/DDBJ whole genome shotgun (WGS) entry which is preliminary data.</text>
</comment>
<keyword evidence="1" id="KW-1133">Transmembrane helix</keyword>
<feature type="transmembrane region" description="Helical" evidence="1">
    <location>
        <begin position="136"/>
        <end position="156"/>
    </location>
</feature>
<reference evidence="3" key="1">
    <citation type="journal article" date="2019" name="Int. J. Syst. Evol. Microbiol.">
        <title>The Global Catalogue of Microorganisms (GCM) 10K type strain sequencing project: providing services to taxonomists for standard genome sequencing and annotation.</title>
        <authorList>
            <consortium name="The Broad Institute Genomics Platform"/>
            <consortium name="The Broad Institute Genome Sequencing Center for Infectious Disease"/>
            <person name="Wu L."/>
            <person name="Ma J."/>
        </authorList>
    </citation>
    <scope>NUCLEOTIDE SEQUENCE [LARGE SCALE GENOMIC DNA]</scope>
    <source>
        <strain evidence="3">PCU 280</strain>
    </source>
</reference>
<keyword evidence="1" id="KW-0812">Transmembrane</keyword>
<gene>
    <name evidence="2" type="ORF">ACFP56_05730</name>
</gene>
<evidence type="ECO:0000313" key="2">
    <source>
        <dbReference type="EMBL" id="MFC6332116.1"/>
    </source>
</evidence>
<name>A0ABW1V2N4_9BACL</name>
<dbReference type="Proteomes" id="UP001596233">
    <property type="component" value="Unassembled WGS sequence"/>
</dbReference>
<keyword evidence="3" id="KW-1185">Reference proteome</keyword>
<accession>A0ABW1V2N4</accession>
<dbReference type="EMBL" id="JBHSTE010000002">
    <property type="protein sequence ID" value="MFC6332116.1"/>
    <property type="molecule type" value="Genomic_DNA"/>
</dbReference>
<dbReference type="RefSeq" id="WP_379232142.1">
    <property type="nucleotide sequence ID" value="NZ_JBHSTE010000002.1"/>
</dbReference>
<evidence type="ECO:0000256" key="1">
    <source>
        <dbReference type="SAM" id="Phobius"/>
    </source>
</evidence>
<keyword evidence="1" id="KW-0472">Membrane</keyword>
<evidence type="ECO:0008006" key="4">
    <source>
        <dbReference type="Google" id="ProtNLM"/>
    </source>
</evidence>
<sequence length="332" mass="38253">MEQRDVLSVDSVDRIRVYVKHKYHHLPREKHAEIVVDAIVKIIERQLPEFEATMKQQICQALIQDIVIKEKRPVSLHDIDRACTNQIEQVFGNDAAALEQFEQWRTQNGMVLSEHEPEWDKLLSRIQRWFKRSKRALMYACGCLVIMLAAYGFSVLNASSLDHALPAIEDSDAVTMVNAETSLPSNELPRMYQYAEVDRDKLKAYLDTRQSKLVEEPYFDALLRTAKEFNISPILLFAITGQEQGFVHREHEQAERIANNPFNVFHSWQDYNTTIEDSAAIAARTIVNLSKDRPEGVDAIVWINRKYAEDPNWSTGVLSLFETITAYISNDL</sequence>